<dbReference type="EMBL" id="AHMM02000025">
    <property type="protein sequence ID" value="EQA35582.1"/>
    <property type="molecule type" value="Genomic_DNA"/>
</dbReference>
<comment type="caution">
    <text evidence="1">The sequence shown here is derived from an EMBL/GenBank/DDBJ whole genome shotgun (WGS) entry which is preliminary data.</text>
</comment>
<proteinExistence type="predicted"/>
<gene>
    <name evidence="1" type="ORF">LEP1GSC047_1663</name>
</gene>
<organism evidence="1 2">
    <name type="scientific">Leptospira inadai serovar Lyme str. 10</name>
    <dbReference type="NCBI Taxonomy" id="1049790"/>
    <lineage>
        <taxon>Bacteria</taxon>
        <taxon>Pseudomonadati</taxon>
        <taxon>Spirochaetota</taxon>
        <taxon>Spirochaetia</taxon>
        <taxon>Leptospirales</taxon>
        <taxon>Leptospiraceae</taxon>
        <taxon>Leptospira</taxon>
    </lineage>
</organism>
<name>V6H9E8_9LEPT</name>
<evidence type="ECO:0000313" key="1">
    <source>
        <dbReference type="EMBL" id="EQA35582.1"/>
    </source>
</evidence>
<reference evidence="1 2" key="1">
    <citation type="submission" date="2013-05" db="EMBL/GenBank/DDBJ databases">
        <authorList>
            <person name="Harkins D.M."/>
            <person name="Durkin A.S."/>
            <person name="Brinkac L.M."/>
            <person name="Haft D.H."/>
            <person name="Selengut J.D."/>
            <person name="Sanka R."/>
            <person name="DePew J."/>
            <person name="Purushe J."/>
            <person name="Hartskeerl R.A."/>
            <person name="Ahmed A."/>
            <person name="van der Linden H."/>
            <person name="Goris M.G.A."/>
            <person name="Vinetz J.M."/>
            <person name="Sutton G.G."/>
            <person name="Nierman W.C."/>
            <person name="Fouts D.E."/>
        </authorList>
    </citation>
    <scope>NUCLEOTIDE SEQUENCE [LARGE SCALE GENOMIC DNA]</scope>
    <source>
        <strain evidence="1 2">10</strain>
    </source>
</reference>
<sequence>MKHRLYPSCKRKPLFFGSIDRSDLEHCKGTHDCAITLPFAFRKIYFRPDRTNLGFTFLDEVILLIRLSLHISFRPRKLERSCYIERRSKTE</sequence>
<evidence type="ECO:0000313" key="2">
    <source>
        <dbReference type="Proteomes" id="UP000018719"/>
    </source>
</evidence>
<dbReference type="Proteomes" id="UP000018719">
    <property type="component" value="Unassembled WGS sequence"/>
</dbReference>
<accession>V6H9E8</accession>
<dbReference type="STRING" id="1049790.LEP1GSC047_1663"/>
<dbReference type="AlphaFoldDB" id="V6H9E8"/>
<protein>
    <submittedName>
        <fullName evidence="1">Uncharacterized protein</fullName>
    </submittedName>
</protein>